<reference evidence="3 4" key="1">
    <citation type="journal article" date="2014" name="Int. J. Syst. Evol. Microbiol.">
        <title>Complete genome sequence of Corynebacterium casei LMG S-19264T (=DSM 44701T), isolated from a smear-ripened cheese.</title>
        <authorList>
            <consortium name="US DOE Joint Genome Institute (JGI-PGF)"/>
            <person name="Walter F."/>
            <person name="Albersmeier A."/>
            <person name="Kalinowski J."/>
            <person name="Ruckert C."/>
        </authorList>
    </citation>
    <scope>NUCLEOTIDE SEQUENCE [LARGE SCALE GENOMIC DNA]</scope>
    <source>
        <strain evidence="3 4">CGMCC 4.7215</strain>
    </source>
</reference>
<keyword evidence="1" id="KW-0472">Membrane</keyword>
<dbReference type="InterPro" id="IPR058436">
    <property type="entry name" value="DUF8123"/>
</dbReference>
<dbReference type="AlphaFoldDB" id="A0ABD5XF12"/>
<proteinExistence type="predicted"/>
<dbReference type="Proteomes" id="UP001596414">
    <property type="component" value="Unassembled WGS sequence"/>
</dbReference>
<protein>
    <recommendedName>
        <fullName evidence="2">DUF8123 domain-containing protein</fullName>
    </recommendedName>
</protein>
<dbReference type="RefSeq" id="WP_267637179.1">
    <property type="nucleotide sequence ID" value="NZ_JAODIY010000009.1"/>
</dbReference>
<dbReference type="EMBL" id="JBHSZQ010000047">
    <property type="protein sequence ID" value="MFC7126977.1"/>
    <property type="molecule type" value="Genomic_DNA"/>
</dbReference>
<keyword evidence="1" id="KW-1133">Transmembrane helix</keyword>
<feature type="transmembrane region" description="Helical" evidence="1">
    <location>
        <begin position="12"/>
        <end position="30"/>
    </location>
</feature>
<feature type="domain" description="DUF8123" evidence="2">
    <location>
        <begin position="5"/>
        <end position="65"/>
    </location>
</feature>
<gene>
    <name evidence="3" type="ORF">ACFQJ7_13250</name>
</gene>
<evidence type="ECO:0000259" key="2">
    <source>
        <dbReference type="Pfam" id="PF26444"/>
    </source>
</evidence>
<sequence length="82" mass="8345">MSVLTYDDKLEILGLLGGVFIILVALGTLLEPPWTTNGATGAAIVQTIGVFLSVAVGLVLIEITYGGGLRGLLPGGSSETET</sequence>
<evidence type="ECO:0000313" key="3">
    <source>
        <dbReference type="EMBL" id="MFC7126977.1"/>
    </source>
</evidence>
<comment type="caution">
    <text evidence="3">The sequence shown here is derived from an EMBL/GenBank/DDBJ whole genome shotgun (WGS) entry which is preliminary data.</text>
</comment>
<evidence type="ECO:0000313" key="4">
    <source>
        <dbReference type="Proteomes" id="UP001596414"/>
    </source>
</evidence>
<name>A0ABD5XF12_9EURY</name>
<feature type="transmembrane region" description="Helical" evidence="1">
    <location>
        <begin position="42"/>
        <end position="61"/>
    </location>
</feature>
<evidence type="ECO:0000256" key="1">
    <source>
        <dbReference type="SAM" id="Phobius"/>
    </source>
</evidence>
<keyword evidence="1" id="KW-0812">Transmembrane</keyword>
<organism evidence="3 4">
    <name type="scientific">Halovenus rubra</name>
    <dbReference type="NCBI Taxonomy" id="869890"/>
    <lineage>
        <taxon>Archaea</taxon>
        <taxon>Methanobacteriati</taxon>
        <taxon>Methanobacteriota</taxon>
        <taxon>Stenosarchaea group</taxon>
        <taxon>Halobacteria</taxon>
        <taxon>Halobacteriales</taxon>
        <taxon>Haloarculaceae</taxon>
        <taxon>Halovenus</taxon>
    </lineage>
</organism>
<dbReference type="Pfam" id="PF26444">
    <property type="entry name" value="DUF8123"/>
    <property type="match status" value="1"/>
</dbReference>
<accession>A0ABD5XF12</accession>